<sequence>MELMGQFFSNVARYPKYLISIIAGGLVALLEPLFKNRSNPLTLVGLISSVISAFITFYFVLKAMTNPINL</sequence>
<gene>
    <name evidence="2" type="ordered locus">PMM0111</name>
</gene>
<feature type="transmembrane region" description="Helical" evidence="1">
    <location>
        <begin position="41"/>
        <end position="61"/>
    </location>
</feature>
<evidence type="ECO:0000256" key="1">
    <source>
        <dbReference type="SAM" id="Phobius"/>
    </source>
</evidence>
<dbReference type="InterPro" id="IPR008470">
    <property type="entry name" value="Uncharacterised_Ycf33"/>
</dbReference>
<accession>Q7V3G4</accession>
<evidence type="ECO:0000313" key="3">
    <source>
        <dbReference type="Proteomes" id="UP000001026"/>
    </source>
</evidence>
<dbReference type="EMBL" id="BX548174">
    <property type="protein sequence ID" value="CAE18570.1"/>
    <property type="molecule type" value="Genomic_DNA"/>
</dbReference>
<reference evidence="2 3" key="1">
    <citation type="journal article" date="2003" name="Nature">
        <title>Genome divergence in two Prochlorococcus ecotypes reflects oceanic niche differentiation.</title>
        <authorList>
            <person name="Rocap G."/>
            <person name="Larimer F.W."/>
            <person name="Lamerdin J.E."/>
            <person name="Malfatti S."/>
            <person name="Chain P."/>
            <person name="Ahlgren N.A."/>
            <person name="Arellano A."/>
            <person name="Coleman M."/>
            <person name="Hauser L."/>
            <person name="Hess W.R."/>
            <person name="Johnson Z.I."/>
            <person name="Land M.L."/>
            <person name="Lindell D."/>
            <person name="Post A.F."/>
            <person name="Regala W."/>
            <person name="Shah M."/>
            <person name="Shaw S.L."/>
            <person name="Steglich C."/>
            <person name="Sullivan M.B."/>
            <person name="Ting C.S."/>
            <person name="Tolonen A."/>
            <person name="Webb E.A."/>
            <person name="Zinser E.R."/>
            <person name="Chisholm S.W."/>
        </authorList>
    </citation>
    <scope>NUCLEOTIDE SEQUENCE [LARGE SCALE GENOMIC DNA]</scope>
    <source>
        <strain evidence="3">CCMP1986 / NIES-2087 / MED4</strain>
    </source>
</reference>
<name>Q7V3G4_PROMP</name>
<evidence type="ECO:0008006" key="4">
    <source>
        <dbReference type="Google" id="ProtNLM"/>
    </source>
</evidence>
<protein>
    <recommendedName>
        <fullName evidence="4">DUF751 domain-containing protein</fullName>
    </recommendedName>
</protein>
<dbReference type="eggNOG" id="ENOG5030RZF">
    <property type="taxonomic scope" value="Bacteria"/>
</dbReference>
<evidence type="ECO:0000313" key="2">
    <source>
        <dbReference type="EMBL" id="CAE18570.1"/>
    </source>
</evidence>
<proteinExistence type="predicted"/>
<dbReference type="HOGENOM" id="CLU_189266_0_0_3"/>
<feature type="transmembrane region" description="Helical" evidence="1">
    <location>
        <begin position="17"/>
        <end position="34"/>
    </location>
</feature>
<dbReference type="KEGG" id="pmm:PMM0111"/>
<dbReference type="Pfam" id="PF05421">
    <property type="entry name" value="DUF751"/>
    <property type="match status" value="1"/>
</dbReference>
<dbReference type="Proteomes" id="UP000001026">
    <property type="component" value="Chromosome"/>
</dbReference>
<dbReference type="AlphaFoldDB" id="Q7V3G4"/>
<keyword evidence="1" id="KW-0472">Membrane</keyword>
<organism evidence="2 3">
    <name type="scientific">Prochlorococcus marinus subsp. pastoris (strain CCMP1986 / NIES-2087 / MED4)</name>
    <dbReference type="NCBI Taxonomy" id="59919"/>
    <lineage>
        <taxon>Bacteria</taxon>
        <taxon>Bacillati</taxon>
        <taxon>Cyanobacteriota</taxon>
        <taxon>Cyanophyceae</taxon>
        <taxon>Synechococcales</taxon>
        <taxon>Prochlorococcaceae</taxon>
        <taxon>Prochlorococcus</taxon>
    </lineage>
</organism>
<keyword evidence="1" id="KW-1133">Transmembrane helix</keyword>
<dbReference type="STRING" id="59919.PMM0111"/>
<keyword evidence="1" id="KW-0812">Transmembrane</keyword>